<sequence length="69" mass="7040">MSRTYVTDVLTGSSLCVIGSEPHRAAACAPSSTQALPTAAVWARAGFLPTLLTLAPEHPVSAETGECVA</sequence>
<dbReference type="EMBL" id="BAAAPZ010000001">
    <property type="protein sequence ID" value="GAA2086480.1"/>
    <property type="molecule type" value="Genomic_DNA"/>
</dbReference>
<accession>A0ABP5HVM2</accession>
<comment type="caution">
    <text evidence="1">The sequence shown here is derived from an EMBL/GenBank/DDBJ whole genome shotgun (WGS) entry which is preliminary data.</text>
</comment>
<organism evidence="1 2">
    <name type="scientific">Brevibacterium salitolerans</name>
    <dbReference type="NCBI Taxonomy" id="1403566"/>
    <lineage>
        <taxon>Bacteria</taxon>
        <taxon>Bacillati</taxon>
        <taxon>Actinomycetota</taxon>
        <taxon>Actinomycetes</taxon>
        <taxon>Micrococcales</taxon>
        <taxon>Brevibacteriaceae</taxon>
        <taxon>Brevibacterium</taxon>
    </lineage>
</organism>
<reference evidence="2" key="1">
    <citation type="journal article" date="2019" name="Int. J. Syst. Evol. Microbiol.">
        <title>The Global Catalogue of Microorganisms (GCM) 10K type strain sequencing project: providing services to taxonomists for standard genome sequencing and annotation.</title>
        <authorList>
            <consortium name="The Broad Institute Genomics Platform"/>
            <consortium name="The Broad Institute Genome Sequencing Center for Infectious Disease"/>
            <person name="Wu L."/>
            <person name="Ma J."/>
        </authorList>
    </citation>
    <scope>NUCLEOTIDE SEQUENCE [LARGE SCALE GENOMIC DNA]</scope>
    <source>
        <strain evidence="2">JCM 15900</strain>
    </source>
</reference>
<evidence type="ECO:0000313" key="2">
    <source>
        <dbReference type="Proteomes" id="UP001500984"/>
    </source>
</evidence>
<protein>
    <submittedName>
        <fullName evidence="1">Uncharacterized protein</fullName>
    </submittedName>
</protein>
<name>A0ABP5HVM2_9MICO</name>
<keyword evidence="2" id="KW-1185">Reference proteome</keyword>
<dbReference type="Proteomes" id="UP001500984">
    <property type="component" value="Unassembled WGS sequence"/>
</dbReference>
<evidence type="ECO:0000313" key="1">
    <source>
        <dbReference type="EMBL" id="GAA2086480.1"/>
    </source>
</evidence>
<proteinExistence type="predicted"/>
<gene>
    <name evidence="1" type="ORF">GCM10009823_00170</name>
</gene>